<evidence type="ECO:0000256" key="3">
    <source>
        <dbReference type="ARBA" id="ARBA00022692"/>
    </source>
</evidence>
<comment type="catalytic activity">
    <reaction evidence="18">
        <text>Ca(2+)(in) = Ca(2+)(out)</text>
        <dbReference type="Rhea" id="RHEA:29671"/>
        <dbReference type="ChEBI" id="CHEBI:29108"/>
    </reaction>
</comment>
<comment type="function">
    <text evidence="19">Forms serotonin (5-hydroxytryptamine/5-HT3)-activated cation-selective channel complexes, which when activated cause fast, depolarizing responses in neurons.</text>
</comment>
<dbReference type="PRINTS" id="PR00252">
    <property type="entry name" value="NRIONCHANNEL"/>
</dbReference>
<feature type="region of interest" description="Disordered" evidence="21">
    <location>
        <begin position="436"/>
        <end position="456"/>
    </location>
</feature>
<dbReference type="Proteomes" id="UP000261560">
    <property type="component" value="Unplaced"/>
</dbReference>
<comment type="subcellular location">
    <subcellularLocation>
        <location evidence="15">Postsynaptic cell membrane</location>
        <topology evidence="15">Multi-pass membrane protein</topology>
    </subcellularLocation>
</comment>
<evidence type="ECO:0000256" key="2">
    <source>
        <dbReference type="ARBA" id="ARBA00022475"/>
    </source>
</evidence>
<keyword evidence="1 20" id="KW-0813">Transport</keyword>
<dbReference type="FunFam" id="1.20.58.390:FF:000103">
    <property type="entry name" value="Si:ch211-256e16.10"/>
    <property type="match status" value="1"/>
</dbReference>
<dbReference type="InterPro" id="IPR049944">
    <property type="entry name" value="LGIC_TM_5-HT3"/>
</dbReference>
<comment type="catalytic activity">
    <reaction evidence="17">
        <text>Na(+)(in) = Na(+)(out)</text>
        <dbReference type="Rhea" id="RHEA:34963"/>
        <dbReference type="ChEBI" id="CHEBI:29101"/>
    </reaction>
</comment>
<evidence type="ECO:0000256" key="15">
    <source>
        <dbReference type="ARBA" id="ARBA00034104"/>
    </source>
</evidence>
<dbReference type="GO" id="GO:0045211">
    <property type="term" value="C:postsynaptic membrane"/>
    <property type="evidence" value="ECO:0007669"/>
    <property type="project" value="UniProtKB-SubCell"/>
</dbReference>
<dbReference type="STRING" id="30732.ENSOMEP00000006361"/>
<keyword evidence="11" id="KW-0325">Glycoprotein</keyword>
<keyword evidence="7 20" id="KW-0406">Ion transport</keyword>
<dbReference type="InterPro" id="IPR018000">
    <property type="entry name" value="Neurotransmitter_ion_chnl_CS"/>
</dbReference>
<evidence type="ECO:0000256" key="6">
    <source>
        <dbReference type="ARBA" id="ARBA00023018"/>
    </source>
</evidence>
<feature type="compositionally biased region" description="Basic and acidic residues" evidence="21">
    <location>
        <begin position="400"/>
        <end position="418"/>
    </location>
</feature>
<evidence type="ECO:0000256" key="11">
    <source>
        <dbReference type="ARBA" id="ARBA00023180"/>
    </source>
</evidence>
<keyword evidence="3 20" id="KW-0812">Transmembrane</keyword>
<dbReference type="Gene3D" id="1.20.58.390">
    <property type="entry name" value="Neurotransmitter-gated ion-channel transmembrane domain"/>
    <property type="match status" value="1"/>
</dbReference>
<evidence type="ECO:0000256" key="10">
    <source>
        <dbReference type="ARBA" id="ARBA00023170"/>
    </source>
</evidence>
<evidence type="ECO:0000256" key="14">
    <source>
        <dbReference type="ARBA" id="ARBA00023303"/>
    </source>
</evidence>
<evidence type="ECO:0000256" key="20">
    <source>
        <dbReference type="RuleBase" id="RU000687"/>
    </source>
</evidence>
<feature type="transmembrane region" description="Helical" evidence="20">
    <location>
        <begin position="306"/>
        <end position="325"/>
    </location>
</feature>
<dbReference type="SUPFAM" id="SSF63712">
    <property type="entry name" value="Nicotinic receptor ligand binding domain-like"/>
    <property type="match status" value="1"/>
</dbReference>
<dbReference type="InterPro" id="IPR036719">
    <property type="entry name" value="Neuro-gated_channel_TM_sf"/>
</dbReference>
<dbReference type="InterPro" id="IPR036734">
    <property type="entry name" value="Neur_chan_lig-bd_sf"/>
</dbReference>
<evidence type="ECO:0000256" key="17">
    <source>
        <dbReference type="ARBA" id="ARBA00036239"/>
    </source>
</evidence>
<feature type="domain" description="Neurotransmitter-gated ion-channel ligand-binding" evidence="22">
    <location>
        <begin position="112"/>
        <end position="304"/>
    </location>
</feature>
<evidence type="ECO:0000256" key="18">
    <source>
        <dbReference type="ARBA" id="ARBA00036634"/>
    </source>
</evidence>
<dbReference type="Ensembl" id="ENSOMET00000005951.1">
    <property type="protein sequence ID" value="ENSOMEP00000006361.1"/>
    <property type="gene ID" value="ENSOMEG00000007400.1"/>
</dbReference>
<feature type="transmembrane region" description="Helical" evidence="20">
    <location>
        <begin position="501"/>
        <end position="523"/>
    </location>
</feature>
<dbReference type="PaxDb" id="30732-ENSOMEP00000006361"/>
<dbReference type="GO" id="GO:0004888">
    <property type="term" value="F:transmembrane signaling receptor activity"/>
    <property type="evidence" value="ECO:0007669"/>
    <property type="project" value="InterPro"/>
</dbReference>
<dbReference type="GO" id="GO:0005230">
    <property type="term" value="F:extracellular ligand-gated monoatomic ion channel activity"/>
    <property type="evidence" value="ECO:0007669"/>
    <property type="project" value="InterPro"/>
</dbReference>
<keyword evidence="2" id="KW-1003">Cell membrane</keyword>
<accession>A0A3B3BLB2</accession>
<feature type="region of interest" description="Disordered" evidence="21">
    <location>
        <begin position="400"/>
        <end position="420"/>
    </location>
</feature>
<evidence type="ECO:0000256" key="19">
    <source>
        <dbReference type="ARBA" id="ARBA00037540"/>
    </source>
</evidence>
<evidence type="ECO:0000256" key="5">
    <source>
        <dbReference type="ARBA" id="ARBA00022989"/>
    </source>
</evidence>
<evidence type="ECO:0000256" key="7">
    <source>
        <dbReference type="ARBA" id="ARBA00023065"/>
    </source>
</evidence>
<keyword evidence="8 20" id="KW-0472">Membrane</keyword>
<evidence type="ECO:0000313" key="25">
    <source>
        <dbReference type="Proteomes" id="UP000261560"/>
    </source>
</evidence>
<dbReference type="CDD" id="cd19063">
    <property type="entry name" value="LGIC_TM_5-HT3"/>
    <property type="match status" value="1"/>
</dbReference>
<comment type="similarity">
    <text evidence="20">Belongs to the ligand-gated ion channel (TC 1.A.9) family.</text>
</comment>
<evidence type="ECO:0000256" key="9">
    <source>
        <dbReference type="ARBA" id="ARBA00023157"/>
    </source>
</evidence>
<organism evidence="24 25">
    <name type="scientific">Oryzias melastigma</name>
    <name type="common">Marine medaka</name>
    <dbReference type="NCBI Taxonomy" id="30732"/>
    <lineage>
        <taxon>Eukaryota</taxon>
        <taxon>Metazoa</taxon>
        <taxon>Chordata</taxon>
        <taxon>Craniata</taxon>
        <taxon>Vertebrata</taxon>
        <taxon>Euteleostomi</taxon>
        <taxon>Actinopterygii</taxon>
        <taxon>Neopterygii</taxon>
        <taxon>Teleostei</taxon>
        <taxon>Neoteleostei</taxon>
        <taxon>Acanthomorphata</taxon>
        <taxon>Ovalentaria</taxon>
        <taxon>Atherinomorphae</taxon>
        <taxon>Beloniformes</taxon>
        <taxon>Adrianichthyidae</taxon>
        <taxon>Oryziinae</taxon>
        <taxon>Oryzias</taxon>
    </lineage>
</organism>
<dbReference type="PROSITE" id="PS00236">
    <property type="entry name" value="NEUROTR_ION_CHANNEL"/>
    <property type="match status" value="1"/>
</dbReference>
<evidence type="ECO:0000259" key="22">
    <source>
        <dbReference type="Pfam" id="PF02931"/>
    </source>
</evidence>
<evidence type="ECO:0000256" key="4">
    <source>
        <dbReference type="ARBA" id="ARBA00022729"/>
    </source>
</evidence>
<protein>
    <submittedName>
        <fullName evidence="24">5-hydroxytryptamine receptor 3A-like</fullName>
    </submittedName>
</protein>
<feature type="domain" description="Neurotransmitter-gated ion-channel transmembrane" evidence="23">
    <location>
        <begin position="313"/>
        <end position="518"/>
    </location>
</feature>
<evidence type="ECO:0000256" key="1">
    <source>
        <dbReference type="ARBA" id="ARBA00022448"/>
    </source>
</evidence>
<keyword evidence="4 20" id="KW-0732">Signal</keyword>
<feature type="transmembrane region" description="Helical" evidence="20">
    <location>
        <begin position="366"/>
        <end position="393"/>
    </location>
</feature>
<reference evidence="24" key="1">
    <citation type="submission" date="2025-08" db="UniProtKB">
        <authorList>
            <consortium name="Ensembl"/>
        </authorList>
    </citation>
    <scope>IDENTIFICATION</scope>
</reference>
<evidence type="ECO:0000256" key="21">
    <source>
        <dbReference type="SAM" id="MobiDB-lite"/>
    </source>
</evidence>
<dbReference type="InterPro" id="IPR038050">
    <property type="entry name" value="Neuro_actylchol_rec"/>
</dbReference>
<dbReference type="PANTHER" id="PTHR18945">
    <property type="entry name" value="NEUROTRANSMITTER GATED ION CHANNEL"/>
    <property type="match status" value="1"/>
</dbReference>
<keyword evidence="10" id="KW-0675">Receptor</keyword>
<evidence type="ECO:0000313" key="24">
    <source>
        <dbReference type="Ensembl" id="ENSOMEP00000006361.1"/>
    </source>
</evidence>
<dbReference type="InterPro" id="IPR006202">
    <property type="entry name" value="Neur_chan_lig-bd"/>
</dbReference>
<keyword evidence="6" id="KW-0770">Synapse</keyword>
<evidence type="ECO:0000256" key="16">
    <source>
        <dbReference type="ARBA" id="ARBA00034430"/>
    </source>
</evidence>
<keyword evidence="5 20" id="KW-1133">Transmembrane helix</keyword>
<evidence type="ECO:0000256" key="8">
    <source>
        <dbReference type="ARBA" id="ARBA00023136"/>
    </source>
</evidence>
<evidence type="ECO:0000259" key="23">
    <source>
        <dbReference type="Pfam" id="PF02932"/>
    </source>
</evidence>
<keyword evidence="13" id="KW-1071">Ligand-gated ion channel</keyword>
<evidence type="ECO:0000256" key="13">
    <source>
        <dbReference type="ARBA" id="ARBA00023286"/>
    </source>
</evidence>
<dbReference type="FunFam" id="2.70.170.10:FF:000017">
    <property type="entry name" value="5-hydroxytryptamine receptor 3A"/>
    <property type="match status" value="1"/>
</dbReference>
<comment type="catalytic activity">
    <reaction evidence="16">
        <text>K(+)(in) = K(+)(out)</text>
        <dbReference type="Rhea" id="RHEA:29463"/>
        <dbReference type="ChEBI" id="CHEBI:29103"/>
    </reaction>
</comment>
<sequence length="526" mass="60785">MMIQAMFFLFILTGGGTTNPDFHDSQDSNIVSSWTTDFSSGDSGMFEPDYPELGMAPLPPEAIDPIQIRPEYFHRIHETAQDVKVDASYECSYQSVLNMLHFKGNNDKYITSRPVLDYRHLTWIFIEMRIYAILDVREADQMFVSYIWVYLRWDNEHIHWDPDQFCGQDHILIPTKNLWMPDLTIEEMTEQDKASPSPNLNIGYHGWVEFRNDQVVVSTCKMEVYRFPFDIQSCKISFKSIMHSDNELRLFYHTNDSELTEQSRQTIQTQYEWIFLNMTVHEKTVNHFGFNQTVIVYTITMKRRSVLYIANFLLPVLFFLCLDFASFLLSDTGGEKVGFKITVLLAVTVMQLILNDILPPSSDKIPLIAIYCIGIFTLMMLSLLETILVMYLIGKDQKSTDKTEENQKMNENPEDKRSPLVGCFTGIKKLIHSASVKDTAKEDQSFPKEGGSSPHTEVSLVMEKAYEELGEMRKSKSLFSSSTEDEKPGYWTRVAEKINKVFTIFYIIAVILFLSVLFTVWNIDGI</sequence>
<dbReference type="GeneTree" id="ENSGT00940000163471"/>
<keyword evidence="9" id="KW-1015">Disulfide bond</keyword>
<feature type="transmembrane region" description="Helical" evidence="20">
    <location>
        <begin position="337"/>
        <end position="354"/>
    </location>
</feature>
<dbReference type="AlphaFoldDB" id="A0A3B3BLB2"/>
<dbReference type="SUPFAM" id="SSF90112">
    <property type="entry name" value="Neurotransmitter-gated ion-channel transmembrane pore"/>
    <property type="match status" value="1"/>
</dbReference>
<feature type="signal peptide" evidence="20">
    <location>
        <begin position="1"/>
        <end position="18"/>
    </location>
</feature>
<keyword evidence="25" id="KW-1185">Reference proteome</keyword>
<feature type="chain" id="PRO_5022248609" evidence="20">
    <location>
        <begin position="19"/>
        <end position="526"/>
    </location>
</feature>
<dbReference type="Pfam" id="PF02931">
    <property type="entry name" value="Neur_chan_LBD"/>
    <property type="match status" value="1"/>
</dbReference>
<proteinExistence type="inferred from homology"/>
<name>A0A3B3BLB2_ORYME</name>
<reference evidence="24" key="2">
    <citation type="submission" date="2025-09" db="UniProtKB">
        <authorList>
            <consortium name="Ensembl"/>
        </authorList>
    </citation>
    <scope>IDENTIFICATION</scope>
</reference>
<dbReference type="Gene3D" id="2.70.170.10">
    <property type="entry name" value="Neurotransmitter-gated ion-channel ligand-binding domain"/>
    <property type="match status" value="1"/>
</dbReference>
<evidence type="ECO:0000256" key="12">
    <source>
        <dbReference type="ARBA" id="ARBA00023257"/>
    </source>
</evidence>
<dbReference type="InterPro" id="IPR006029">
    <property type="entry name" value="Neurotrans-gated_channel_TM"/>
</dbReference>
<keyword evidence="14 20" id="KW-0407">Ion channel</keyword>
<keyword evidence="12" id="KW-0628">Postsynaptic cell membrane</keyword>
<dbReference type="InterPro" id="IPR006201">
    <property type="entry name" value="Neur_channel"/>
</dbReference>
<dbReference type="Pfam" id="PF02932">
    <property type="entry name" value="Neur_chan_memb"/>
    <property type="match status" value="1"/>
</dbReference>